<protein>
    <submittedName>
        <fullName evidence="3">Unannotated protein</fullName>
    </submittedName>
</protein>
<dbReference type="EMBL" id="CAFBMK010000113">
    <property type="protein sequence ID" value="CAB4922386.1"/>
    <property type="molecule type" value="Genomic_DNA"/>
</dbReference>
<dbReference type="PANTHER" id="PTHR24321">
    <property type="entry name" value="DEHYDROGENASES, SHORT CHAIN"/>
    <property type="match status" value="1"/>
</dbReference>
<dbReference type="InterPro" id="IPR020904">
    <property type="entry name" value="Sc_DH/Rdtase_CS"/>
</dbReference>
<dbReference type="SUPFAM" id="SSF51735">
    <property type="entry name" value="NAD(P)-binding Rossmann-fold domains"/>
    <property type="match status" value="1"/>
</dbReference>
<organism evidence="3">
    <name type="scientific">freshwater metagenome</name>
    <dbReference type="NCBI Taxonomy" id="449393"/>
    <lineage>
        <taxon>unclassified sequences</taxon>
        <taxon>metagenomes</taxon>
        <taxon>ecological metagenomes</taxon>
    </lineage>
</organism>
<dbReference type="PANTHER" id="PTHR24321:SF14">
    <property type="entry name" value="SHORT-CHAIN TYPE DEHYDROGENASE_REDUCTASE BLR2146-RELATED"/>
    <property type="match status" value="1"/>
</dbReference>
<dbReference type="AlphaFoldDB" id="A0A6J7HUS1"/>
<dbReference type="PRINTS" id="PR00081">
    <property type="entry name" value="GDHRDH"/>
</dbReference>
<dbReference type="FunFam" id="3.40.50.720:FF:000084">
    <property type="entry name" value="Short-chain dehydrogenase reductase"/>
    <property type="match status" value="1"/>
</dbReference>
<name>A0A6J7HUS1_9ZZZZ</name>
<dbReference type="CDD" id="cd05233">
    <property type="entry name" value="SDR_c"/>
    <property type="match status" value="1"/>
</dbReference>
<dbReference type="PROSITE" id="PS00061">
    <property type="entry name" value="ADH_SHORT"/>
    <property type="match status" value="1"/>
</dbReference>
<comment type="similarity">
    <text evidence="1">Belongs to the short-chain dehydrogenases/reductases (SDR) family.</text>
</comment>
<dbReference type="Gene3D" id="3.40.50.720">
    <property type="entry name" value="NAD(P)-binding Rossmann-like Domain"/>
    <property type="match status" value="1"/>
</dbReference>
<evidence type="ECO:0000256" key="1">
    <source>
        <dbReference type="ARBA" id="ARBA00006484"/>
    </source>
</evidence>
<proteinExistence type="inferred from homology"/>
<gene>
    <name evidence="3" type="ORF">UFOPK3564_01912</name>
</gene>
<keyword evidence="2" id="KW-0560">Oxidoreductase</keyword>
<dbReference type="InterPro" id="IPR036291">
    <property type="entry name" value="NAD(P)-bd_dom_sf"/>
</dbReference>
<dbReference type="Pfam" id="PF13561">
    <property type="entry name" value="adh_short_C2"/>
    <property type="match status" value="1"/>
</dbReference>
<reference evidence="3" key="1">
    <citation type="submission" date="2020-05" db="EMBL/GenBank/DDBJ databases">
        <authorList>
            <person name="Chiriac C."/>
            <person name="Salcher M."/>
            <person name="Ghai R."/>
            <person name="Kavagutti S V."/>
        </authorList>
    </citation>
    <scope>NUCLEOTIDE SEQUENCE</scope>
</reference>
<dbReference type="PRINTS" id="PR00080">
    <property type="entry name" value="SDRFAMILY"/>
</dbReference>
<accession>A0A6J7HUS1</accession>
<evidence type="ECO:0000256" key="2">
    <source>
        <dbReference type="ARBA" id="ARBA00023002"/>
    </source>
</evidence>
<dbReference type="GO" id="GO:0016491">
    <property type="term" value="F:oxidoreductase activity"/>
    <property type="evidence" value="ECO:0007669"/>
    <property type="project" value="UniProtKB-KW"/>
</dbReference>
<evidence type="ECO:0000313" key="3">
    <source>
        <dbReference type="EMBL" id="CAB4922386.1"/>
    </source>
</evidence>
<dbReference type="InterPro" id="IPR002347">
    <property type="entry name" value="SDR_fam"/>
</dbReference>
<sequence length="258" mass="25073">MTGGAVIPAVLDGRRALVTGGARGIGAAAARRLAAAGATGVVLDLADGLDAGGLPPRWSALPVDVTDESSVASAVASAVDLLGGLDVVVAAAGIVPAWTSTHDTDLDDFDRVLAVNARGVAATLKHVAPHLGPGAAVVAVASLNSWRGDANLTSYAASKHAVLGIVRSAALSLGPAGVRVNAVAPGPIATEALRARMAARADATGMSVEEAVAAAGRGTALGRIATQDEVADAILFLASGMAGGITGHLLPVDGGIGA</sequence>